<reference evidence="2 3" key="2">
    <citation type="journal article" date="2024" name="Int. J. Syst. Evol. Microbiol.">
        <title>Promethearchaeum syntrophicum gen. nov., sp. nov., an anaerobic, obligately syntrophic archaeon, the first isolate of the lineage 'Asgard' archaea, and proposal of the new archaeal phylum Promethearchaeota phyl. nov. and kingdom Promethearchaeati regn. nov.</title>
        <authorList>
            <person name="Imachi H."/>
            <person name="Nobu M.K."/>
            <person name="Kato S."/>
            <person name="Takaki Y."/>
            <person name="Miyazaki M."/>
            <person name="Miyata M."/>
            <person name="Ogawara M."/>
            <person name="Saito Y."/>
            <person name="Sakai S."/>
            <person name="Tahara Y.O."/>
            <person name="Takano Y."/>
            <person name="Tasumi E."/>
            <person name="Uematsu K."/>
            <person name="Yoshimura T."/>
            <person name="Itoh T."/>
            <person name="Ohkuma M."/>
            <person name="Takai K."/>
        </authorList>
    </citation>
    <scope>NUCLEOTIDE SEQUENCE [LARGE SCALE GENOMIC DNA]</scope>
    <source>
        <strain evidence="2 3">MK-D1</strain>
    </source>
</reference>
<organism evidence="2 3">
    <name type="scientific">Promethearchaeum syntrophicum</name>
    <dbReference type="NCBI Taxonomy" id="2594042"/>
    <lineage>
        <taxon>Archaea</taxon>
        <taxon>Promethearchaeati</taxon>
        <taxon>Promethearchaeota</taxon>
        <taxon>Promethearchaeia</taxon>
        <taxon>Promethearchaeales</taxon>
        <taxon>Promethearchaeaceae</taxon>
        <taxon>Promethearchaeum</taxon>
    </lineage>
</organism>
<evidence type="ECO:0000313" key="3">
    <source>
        <dbReference type="Proteomes" id="UP000321408"/>
    </source>
</evidence>
<evidence type="ECO:0008006" key="4">
    <source>
        <dbReference type="Google" id="ProtNLM"/>
    </source>
</evidence>
<dbReference type="GeneID" id="41330082"/>
<keyword evidence="1" id="KW-1133">Transmembrane helix</keyword>
<gene>
    <name evidence="2" type="ORF">DSAG12_02093</name>
</gene>
<proteinExistence type="predicted"/>
<dbReference type="RefSeq" id="WP_147663141.1">
    <property type="nucleotide sequence ID" value="NZ_CP042905.2"/>
</dbReference>
<name>A0A5B9DAU2_9ARCH</name>
<evidence type="ECO:0000313" key="2">
    <source>
        <dbReference type="EMBL" id="QEE16263.1"/>
    </source>
</evidence>
<keyword evidence="1" id="KW-0812">Transmembrane</keyword>
<sequence>MGTKMNTVGTILASVFITLLISGAGIYFGLPLLFPNIVNGETTNGEVVIQSKYQEFNSSDQIRDDDLIPSKMLDTEMNITTQGNTKLSVSFDVQLTLLLSDNFNGGAFYHITLQIEGVKNETVELSEYYNGPIGELVQYTKYIEISFETGNLPASTYNISVLWNSKFAGLTSSTLYVVVYPVDNCYRTISAQEIMVNA</sequence>
<feature type="transmembrane region" description="Helical" evidence="1">
    <location>
        <begin position="12"/>
        <end position="34"/>
    </location>
</feature>
<dbReference type="Proteomes" id="UP000321408">
    <property type="component" value="Chromosome"/>
</dbReference>
<reference evidence="2 3" key="1">
    <citation type="journal article" date="2020" name="Nature">
        <title>Isolation of an archaeon at the prokaryote-eukaryote interface.</title>
        <authorList>
            <person name="Imachi H."/>
            <person name="Nobu M.K."/>
            <person name="Nakahara N."/>
            <person name="Morono Y."/>
            <person name="Ogawara M."/>
            <person name="Takaki Y."/>
            <person name="Takano Y."/>
            <person name="Uematsu K."/>
            <person name="Ikuta T."/>
            <person name="Ito M."/>
            <person name="Matsui Y."/>
            <person name="Miyazaki M."/>
            <person name="Murata K."/>
            <person name="Saito Y."/>
            <person name="Sakai S."/>
            <person name="Song C."/>
            <person name="Tasumi E."/>
            <person name="Yamanaka Y."/>
            <person name="Yamaguchi T."/>
            <person name="Kamagata Y."/>
            <person name="Tamaki H."/>
            <person name="Takai K."/>
        </authorList>
    </citation>
    <scope>NUCLEOTIDE SEQUENCE [LARGE SCALE GENOMIC DNA]</scope>
    <source>
        <strain evidence="2 3">MK-D1</strain>
    </source>
</reference>
<keyword evidence="1" id="KW-0472">Membrane</keyword>
<dbReference type="AlphaFoldDB" id="A0A5B9DAU2"/>
<dbReference type="EMBL" id="CP042905">
    <property type="protein sequence ID" value="QEE16263.1"/>
    <property type="molecule type" value="Genomic_DNA"/>
</dbReference>
<protein>
    <recommendedName>
        <fullName evidence="4">DUF1616 domain-containing protein</fullName>
    </recommendedName>
</protein>
<dbReference type="KEGG" id="psyt:DSAG12_02093"/>
<keyword evidence="3" id="KW-1185">Reference proteome</keyword>
<evidence type="ECO:0000256" key="1">
    <source>
        <dbReference type="SAM" id="Phobius"/>
    </source>
</evidence>
<accession>A0A5B9DAU2</accession>